<accession>J3N4E5</accession>
<dbReference type="EnsemblPlants" id="OB10G23930.1">
    <property type="protein sequence ID" value="OB10G23930.1"/>
    <property type="gene ID" value="OB10G23930"/>
</dbReference>
<dbReference type="HOGENOM" id="CLU_2376187_0_0_1"/>
<proteinExistence type="predicted"/>
<evidence type="ECO:0000313" key="2">
    <source>
        <dbReference type="Proteomes" id="UP000006038"/>
    </source>
</evidence>
<organism evidence="1">
    <name type="scientific">Oryza brachyantha</name>
    <name type="common">malo sina</name>
    <dbReference type="NCBI Taxonomy" id="4533"/>
    <lineage>
        <taxon>Eukaryota</taxon>
        <taxon>Viridiplantae</taxon>
        <taxon>Streptophyta</taxon>
        <taxon>Embryophyta</taxon>
        <taxon>Tracheophyta</taxon>
        <taxon>Spermatophyta</taxon>
        <taxon>Magnoliopsida</taxon>
        <taxon>Liliopsida</taxon>
        <taxon>Poales</taxon>
        <taxon>Poaceae</taxon>
        <taxon>BOP clade</taxon>
        <taxon>Oryzoideae</taxon>
        <taxon>Oryzeae</taxon>
        <taxon>Oryzinae</taxon>
        <taxon>Oryza</taxon>
    </lineage>
</organism>
<keyword evidence="2" id="KW-1185">Reference proteome</keyword>
<dbReference type="Proteomes" id="UP000006038">
    <property type="component" value="Chromosome 10"/>
</dbReference>
<dbReference type="AlphaFoldDB" id="J3N4E5"/>
<sequence length="95" mass="10276">MAGWLAGWLPHFPRCRDGEGSAPELEGIRVGEAEAEAEARVGVSDCPPCLRAPGCLSVLPAVEERREENPTREWADTRMGRAVVCLCQARAWASG</sequence>
<reference evidence="1" key="2">
    <citation type="submission" date="2013-04" db="UniProtKB">
        <authorList>
            <consortium name="EnsemblPlants"/>
        </authorList>
    </citation>
    <scope>IDENTIFICATION</scope>
</reference>
<protein>
    <submittedName>
        <fullName evidence="1">Uncharacterized protein</fullName>
    </submittedName>
</protein>
<name>J3N4E5_ORYBR</name>
<evidence type="ECO:0000313" key="1">
    <source>
        <dbReference type="EnsemblPlants" id="OB10G23930.1"/>
    </source>
</evidence>
<reference evidence="1" key="1">
    <citation type="journal article" date="2013" name="Nat. Commun.">
        <title>Whole-genome sequencing of Oryza brachyantha reveals mechanisms underlying Oryza genome evolution.</title>
        <authorList>
            <person name="Chen J."/>
            <person name="Huang Q."/>
            <person name="Gao D."/>
            <person name="Wang J."/>
            <person name="Lang Y."/>
            <person name="Liu T."/>
            <person name="Li B."/>
            <person name="Bai Z."/>
            <person name="Luis Goicoechea J."/>
            <person name="Liang C."/>
            <person name="Chen C."/>
            <person name="Zhang W."/>
            <person name="Sun S."/>
            <person name="Liao Y."/>
            <person name="Zhang X."/>
            <person name="Yang L."/>
            <person name="Song C."/>
            <person name="Wang M."/>
            <person name="Shi J."/>
            <person name="Liu G."/>
            <person name="Liu J."/>
            <person name="Zhou H."/>
            <person name="Zhou W."/>
            <person name="Yu Q."/>
            <person name="An N."/>
            <person name="Chen Y."/>
            <person name="Cai Q."/>
            <person name="Wang B."/>
            <person name="Liu B."/>
            <person name="Min J."/>
            <person name="Huang Y."/>
            <person name="Wu H."/>
            <person name="Li Z."/>
            <person name="Zhang Y."/>
            <person name="Yin Y."/>
            <person name="Song W."/>
            <person name="Jiang J."/>
            <person name="Jackson S.A."/>
            <person name="Wing R.A."/>
            <person name="Wang J."/>
            <person name="Chen M."/>
        </authorList>
    </citation>
    <scope>NUCLEOTIDE SEQUENCE [LARGE SCALE GENOMIC DNA]</scope>
    <source>
        <strain evidence="1">cv. IRGC 101232</strain>
    </source>
</reference>
<dbReference type="Gramene" id="OB10G23930.1">
    <property type="protein sequence ID" value="OB10G23930.1"/>
    <property type="gene ID" value="OB10G23930"/>
</dbReference>